<dbReference type="AlphaFoldDB" id="A0AAW0UN55"/>
<evidence type="ECO:0000256" key="1">
    <source>
        <dbReference type="ARBA" id="ARBA00004141"/>
    </source>
</evidence>
<proteinExistence type="inferred from homology"/>
<reference evidence="9 10" key="1">
    <citation type="submission" date="2023-03" db="EMBL/GenBank/DDBJ databases">
        <title>High-quality genome of Scylla paramamosain provides insights in environmental adaptation.</title>
        <authorList>
            <person name="Zhang L."/>
        </authorList>
    </citation>
    <scope>NUCLEOTIDE SEQUENCE [LARGE SCALE GENOMIC DNA]</scope>
    <source>
        <strain evidence="9">LZ_2023a</strain>
        <tissue evidence="9">Muscle</tissue>
    </source>
</reference>
<keyword evidence="7 8" id="KW-0472">Membrane</keyword>
<dbReference type="InterPro" id="IPR000175">
    <property type="entry name" value="Na/ntran_symport"/>
</dbReference>
<sequence>MIGEWPGIYWQATWRFISPITIFTIVVASVYYRITNPPTYPAWNAEEGFSEHVAYPGWAMFVCLLLLLGGFLPIPHRVLHEAVAVHPLRHQHP</sequence>
<protein>
    <submittedName>
        <fullName evidence="9">Uncharacterized protein</fullName>
    </submittedName>
</protein>
<keyword evidence="5" id="KW-0769">Symport</keyword>
<evidence type="ECO:0000256" key="2">
    <source>
        <dbReference type="ARBA" id="ARBA00006459"/>
    </source>
</evidence>
<feature type="transmembrane region" description="Helical" evidence="8">
    <location>
        <begin position="54"/>
        <end position="74"/>
    </location>
</feature>
<evidence type="ECO:0000256" key="7">
    <source>
        <dbReference type="ARBA" id="ARBA00023136"/>
    </source>
</evidence>
<dbReference type="InterPro" id="IPR037272">
    <property type="entry name" value="SNS_sf"/>
</dbReference>
<keyword evidence="6 8" id="KW-1133">Transmembrane helix</keyword>
<evidence type="ECO:0000256" key="3">
    <source>
        <dbReference type="ARBA" id="ARBA00022448"/>
    </source>
</evidence>
<evidence type="ECO:0000313" key="9">
    <source>
        <dbReference type="EMBL" id="KAK8400916.1"/>
    </source>
</evidence>
<comment type="caution">
    <text evidence="9">The sequence shown here is derived from an EMBL/GenBank/DDBJ whole genome shotgun (WGS) entry which is preliminary data.</text>
</comment>
<keyword evidence="4 8" id="KW-0812">Transmembrane</keyword>
<comment type="subcellular location">
    <subcellularLocation>
        <location evidence="1">Membrane</location>
        <topology evidence="1">Multi-pass membrane protein</topology>
    </subcellularLocation>
</comment>
<keyword evidence="3" id="KW-0813">Transport</keyword>
<accession>A0AAW0UN55</accession>
<keyword evidence="10" id="KW-1185">Reference proteome</keyword>
<evidence type="ECO:0000256" key="5">
    <source>
        <dbReference type="ARBA" id="ARBA00022847"/>
    </source>
</evidence>
<evidence type="ECO:0000256" key="8">
    <source>
        <dbReference type="SAM" id="Phobius"/>
    </source>
</evidence>
<dbReference type="Proteomes" id="UP001487740">
    <property type="component" value="Unassembled WGS sequence"/>
</dbReference>
<dbReference type="EMBL" id="JARAKH010000009">
    <property type="protein sequence ID" value="KAK8400916.1"/>
    <property type="molecule type" value="Genomic_DNA"/>
</dbReference>
<dbReference type="Pfam" id="PF00209">
    <property type="entry name" value="SNF"/>
    <property type="match status" value="1"/>
</dbReference>
<dbReference type="GO" id="GO:0015293">
    <property type="term" value="F:symporter activity"/>
    <property type="evidence" value="ECO:0007669"/>
    <property type="project" value="UniProtKB-KW"/>
</dbReference>
<dbReference type="GO" id="GO:0016020">
    <property type="term" value="C:membrane"/>
    <property type="evidence" value="ECO:0007669"/>
    <property type="project" value="UniProtKB-SubCell"/>
</dbReference>
<gene>
    <name evidence="9" type="ORF">O3P69_002587</name>
</gene>
<dbReference type="PROSITE" id="PS50267">
    <property type="entry name" value="NA_NEUROTRAN_SYMP_3"/>
    <property type="match status" value="1"/>
</dbReference>
<comment type="similarity">
    <text evidence="2">Belongs to the sodium:neurotransmitter symporter (SNF) (TC 2.A.22) family.</text>
</comment>
<feature type="transmembrane region" description="Helical" evidence="8">
    <location>
        <begin position="12"/>
        <end position="34"/>
    </location>
</feature>
<name>A0AAW0UN55_SCYPA</name>
<evidence type="ECO:0000256" key="6">
    <source>
        <dbReference type="ARBA" id="ARBA00022989"/>
    </source>
</evidence>
<dbReference type="SUPFAM" id="SSF161070">
    <property type="entry name" value="SNF-like"/>
    <property type="match status" value="1"/>
</dbReference>
<evidence type="ECO:0000256" key="4">
    <source>
        <dbReference type="ARBA" id="ARBA00022692"/>
    </source>
</evidence>
<organism evidence="9 10">
    <name type="scientific">Scylla paramamosain</name>
    <name type="common">Mud crab</name>
    <dbReference type="NCBI Taxonomy" id="85552"/>
    <lineage>
        <taxon>Eukaryota</taxon>
        <taxon>Metazoa</taxon>
        <taxon>Ecdysozoa</taxon>
        <taxon>Arthropoda</taxon>
        <taxon>Crustacea</taxon>
        <taxon>Multicrustacea</taxon>
        <taxon>Malacostraca</taxon>
        <taxon>Eumalacostraca</taxon>
        <taxon>Eucarida</taxon>
        <taxon>Decapoda</taxon>
        <taxon>Pleocyemata</taxon>
        <taxon>Brachyura</taxon>
        <taxon>Eubrachyura</taxon>
        <taxon>Portunoidea</taxon>
        <taxon>Portunidae</taxon>
        <taxon>Portuninae</taxon>
        <taxon>Scylla</taxon>
    </lineage>
</organism>
<evidence type="ECO:0000313" key="10">
    <source>
        <dbReference type="Proteomes" id="UP001487740"/>
    </source>
</evidence>